<dbReference type="AlphaFoldDB" id="A0A378A0M2"/>
<name>A0A378A0M2_KLEPN</name>
<sequence>MFNLQIPTALPGVDTHILDPRSTYGSPEQWQEKADQLAKLFIENLRSIPIRQRAPRWWRQDPQR</sequence>
<dbReference type="Gene3D" id="3.90.228.20">
    <property type="match status" value="1"/>
</dbReference>
<keyword evidence="3" id="KW-0808">Transferase</keyword>
<dbReference type="SUPFAM" id="SSF53795">
    <property type="entry name" value="PEP carboxykinase-like"/>
    <property type="match status" value="1"/>
</dbReference>
<reference evidence="3 4" key="1">
    <citation type="submission" date="2018-06" db="EMBL/GenBank/DDBJ databases">
        <authorList>
            <consortium name="Pathogen Informatics"/>
            <person name="Doyle S."/>
        </authorList>
    </citation>
    <scope>NUCLEOTIDE SEQUENCE [LARGE SCALE GENOMIC DNA]</scope>
    <source>
        <strain evidence="3 4">NCTC204</strain>
    </source>
</reference>
<dbReference type="GO" id="GO:0016301">
    <property type="term" value="F:kinase activity"/>
    <property type="evidence" value="ECO:0007669"/>
    <property type="project" value="UniProtKB-KW"/>
</dbReference>
<evidence type="ECO:0000256" key="2">
    <source>
        <dbReference type="ARBA" id="ARBA00022793"/>
    </source>
</evidence>
<keyword evidence="3" id="KW-0418">Kinase</keyword>
<keyword evidence="2" id="KW-0210">Decarboxylase</keyword>
<accession>A0A378A0M2</accession>
<organism evidence="3 4">
    <name type="scientific">Klebsiella pneumoniae</name>
    <dbReference type="NCBI Taxonomy" id="573"/>
    <lineage>
        <taxon>Bacteria</taxon>
        <taxon>Pseudomonadati</taxon>
        <taxon>Pseudomonadota</taxon>
        <taxon>Gammaproteobacteria</taxon>
        <taxon>Enterobacterales</taxon>
        <taxon>Enterobacteriaceae</taxon>
        <taxon>Klebsiella/Raoultella group</taxon>
        <taxon>Klebsiella</taxon>
        <taxon>Klebsiella pneumoniae complex</taxon>
    </lineage>
</organism>
<evidence type="ECO:0000313" key="4">
    <source>
        <dbReference type="Proteomes" id="UP000255192"/>
    </source>
</evidence>
<evidence type="ECO:0000313" key="3">
    <source>
        <dbReference type="EMBL" id="STU92863.1"/>
    </source>
</evidence>
<dbReference type="InterPro" id="IPR013035">
    <property type="entry name" value="PEP_carboxykinase_C"/>
</dbReference>
<dbReference type="GO" id="GO:0017076">
    <property type="term" value="F:purine nucleotide binding"/>
    <property type="evidence" value="ECO:0007669"/>
    <property type="project" value="InterPro"/>
</dbReference>
<dbReference type="GO" id="GO:0006094">
    <property type="term" value="P:gluconeogenesis"/>
    <property type="evidence" value="ECO:0007669"/>
    <property type="project" value="UniProtKB-KW"/>
</dbReference>
<evidence type="ECO:0000256" key="1">
    <source>
        <dbReference type="ARBA" id="ARBA00022432"/>
    </source>
</evidence>
<dbReference type="Proteomes" id="UP000255192">
    <property type="component" value="Unassembled WGS sequence"/>
</dbReference>
<keyword evidence="3" id="KW-0456">Lyase</keyword>
<proteinExistence type="predicted"/>
<dbReference type="GO" id="GO:0004612">
    <property type="term" value="F:phosphoenolpyruvate carboxykinase (ATP) activity"/>
    <property type="evidence" value="ECO:0007669"/>
    <property type="project" value="UniProtKB-EC"/>
</dbReference>
<protein>
    <submittedName>
        <fullName evidence="3">Phosphoenolpyruvate carboxykinase</fullName>
        <ecNumber evidence="3">4.1.1.49</ecNumber>
    </submittedName>
</protein>
<keyword evidence="3" id="KW-0670">Pyruvate</keyword>
<keyword evidence="1" id="KW-0312">Gluconeogenesis</keyword>
<dbReference type="EMBL" id="UGMD01000002">
    <property type="protein sequence ID" value="STU92863.1"/>
    <property type="molecule type" value="Genomic_DNA"/>
</dbReference>
<gene>
    <name evidence="3" type="primary">pckA_1</name>
    <name evidence="3" type="ORF">NCTC204_02449</name>
</gene>
<dbReference type="EC" id="4.1.1.49" evidence="3"/>